<feature type="transmembrane region" description="Helical" evidence="3">
    <location>
        <begin position="51"/>
        <end position="70"/>
    </location>
</feature>
<dbReference type="EMBL" id="HBGB01004303">
    <property type="protein sequence ID" value="CAD9047444.1"/>
    <property type="molecule type" value="Transcribed_RNA"/>
</dbReference>
<organism evidence="4">
    <name type="scientific">Vitrella brassicaformis</name>
    <dbReference type="NCBI Taxonomy" id="1169539"/>
    <lineage>
        <taxon>Eukaryota</taxon>
        <taxon>Sar</taxon>
        <taxon>Alveolata</taxon>
        <taxon>Colpodellida</taxon>
        <taxon>Vitrellaceae</taxon>
        <taxon>Vitrella</taxon>
    </lineage>
</organism>
<evidence type="ECO:0008006" key="5">
    <source>
        <dbReference type="Google" id="ProtNLM"/>
    </source>
</evidence>
<reference evidence="4" key="1">
    <citation type="submission" date="2021-01" db="EMBL/GenBank/DDBJ databases">
        <authorList>
            <person name="Corre E."/>
            <person name="Pelletier E."/>
            <person name="Niang G."/>
            <person name="Scheremetjew M."/>
            <person name="Finn R."/>
            <person name="Kale V."/>
            <person name="Holt S."/>
            <person name="Cochrane G."/>
            <person name="Meng A."/>
            <person name="Brown T."/>
            <person name="Cohen L."/>
        </authorList>
    </citation>
    <scope>NUCLEOTIDE SEQUENCE</scope>
    <source>
        <strain evidence="4">CCMP3346</strain>
    </source>
</reference>
<protein>
    <recommendedName>
        <fullName evidence="5">Dephospho-CoA kinase</fullName>
    </recommendedName>
</protein>
<feature type="non-terminal residue" evidence="4">
    <location>
        <position position="1"/>
    </location>
</feature>
<dbReference type="SUPFAM" id="SSF52540">
    <property type="entry name" value="P-loop containing nucleoside triphosphate hydrolases"/>
    <property type="match status" value="1"/>
</dbReference>
<dbReference type="CDD" id="cd02022">
    <property type="entry name" value="DPCK"/>
    <property type="match status" value="1"/>
</dbReference>
<dbReference type="InterPro" id="IPR001977">
    <property type="entry name" value="Depp_CoAkinase"/>
</dbReference>
<keyword evidence="2" id="KW-0067">ATP-binding</keyword>
<sequence length="294" mass="32782">VGSHLNMALPVRNSSILPAVFAGLFALCQLPLGLLRRKTAFRKKGLLKSPTAYFGILSIAVGGEIFSALVSPAYGLWGLVLHIIGSRLCVFGITGGIGSGKSTLGKFMRDNGFIVLDCDQISREILVKNHPAHRALVKAFGRSILTESGDIDREKMAALAWSSDPNRGDAVRKKLSAITHPFITNRLMFKLITARLLRFHRWVAIEAPLLFETGMHWLCSPILLVDVTEGTQARRVMERVHTPPERVERQIRSQSSRDEKLRRADVVFDNEGAVNLLYRQCADYFYTEHGLAFR</sequence>
<gene>
    <name evidence="4" type="ORF">VBRA1451_LOCUS2498</name>
</gene>
<keyword evidence="1" id="KW-0547">Nucleotide-binding</keyword>
<dbReference type="NCBIfam" id="TIGR00152">
    <property type="entry name" value="dephospho-CoA kinase"/>
    <property type="match status" value="1"/>
</dbReference>
<dbReference type="GO" id="GO:0015937">
    <property type="term" value="P:coenzyme A biosynthetic process"/>
    <property type="evidence" value="ECO:0007669"/>
    <property type="project" value="InterPro"/>
</dbReference>
<dbReference type="Gene3D" id="3.40.50.300">
    <property type="entry name" value="P-loop containing nucleotide triphosphate hydrolases"/>
    <property type="match status" value="1"/>
</dbReference>
<dbReference type="HAMAP" id="MF_00376">
    <property type="entry name" value="Dephospho_CoA_kinase"/>
    <property type="match status" value="1"/>
</dbReference>
<evidence type="ECO:0000256" key="2">
    <source>
        <dbReference type="ARBA" id="ARBA00022840"/>
    </source>
</evidence>
<dbReference type="PANTHER" id="PTHR10695">
    <property type="entry name" value="DEPHOSPHO-COA KINASE-RELATED"/>
    <property type="match status" value="1"/>
</dbReference>
<feature type="transmembrane region" description="Helical" evidence="3">
    <location>
        <begin position="76"/>
        <end position="99"/>
    </location>
</feature>
<evidence type="ECO:0000256" key="1">
    <source>
        <dbReference type="ARBA" id="ARBA00022741"/>
    </source>
</evidence>
<dbReference type="PANTHER" id="PTHR10695:SF46">
    <property type="entry name" value="BIFUNCTIONAL COENZYME A SYNTHASE-RELATED"/>
    <property type="match status" value="1"/>
</dbReference>
<evidence type="ECO:0000313" key="4">
    <source>
        <dbReference type="EMBL" id="CAD9047444.1"/>
    </source>
</evidence>
<keyword evidence="3" id="KW-0472">Membrane</keyword>
<name>A0A7S1NWU1_9ALVE</name>
<feature type="transmembrane region" description="Helical" evidence="3">
    <location>
        <begin position="15"/>
        <end position="35"/>
    </location>
</feature>
<dbReference type="GO" id="GO:0004140">
    <property type="term" value="F:dephospho-CoA kinase activity"/>
    <property type="evidence" value="ECO:0007669"/>
    <property type="project" value="InterPro"/>
</dbReference>
<dbReference type="GO" id="GO:0005524">
    <property type="term" value="F:ATP binding"/>
    <property type="evidence" value="ECO:0007669"/>
    <property type="project" value="UniProtKB-KW"/>
</dbReference>
<dbReference type="PROSITE" id="PS51219">
    <property type="entry name" value="DPCK"/>
    <property type="match status" value="1"/>
</dbReference>
<dbReference type="AlphaFoldDB" id="A0A7S1NWU1"/>
<accession>A0A7S1NWU1</accession>
<keyword evidence="3" id="KW-1133">Transmembrane helix</keyword>
<dbReference type="Pfam" id="PF01121">
    <property type="entry name" value="CoaE"/>
    <property type="match status" value="1"/>
</dbReference>
<keyword evidence="3" id="KW-0812">Transmembrane</keyword>
<proteinExistence type="inferred from homology"/>
<evidence type="ECO:0000256" key="3">
    <source>
        <dbReference type="SAM" id="Phobius"/>
    </source>
</evidence>
<dbReference type="InterPro" id="IPR027417">
    <property type="entry name" value="P-loop_NTPase"/>
</dbReference>